<accession>A0A346Y6G0</accession>
<keyword evidence="1" id="KW-0614">Plasmid</keyword>
<name>A0A346Y6G0_9ACTN</name>
<organism evidence="1 2">
    <name type="scientific">Euzebya pacifica</name>
    <dbReference type="NCBI Taxonomy" id="1608957"/>
    <lineage>
        <taxon>Bacteria</taxon>
        <taxon>Bacillati</taxon>
        <taxon>Actinomycetota</taxon>
        <taxon>Nitriliruptoria</taxon>
        <taxon>Euzebyales</taxon>
    </lineage>
</organism>
<reference evidence="1 2" key="1">
    <citation type="submission" date="2018-09" db="EMBL/GenBank/DDBJ databases">
        <title>Complete genome sequence of Euzebya sp. DY32-46 isolated from seawater of Pacific Ocean.</title>
        <authorList>
            <person name="Xu L."/>
            <person name="Wu Y.-H."/>
            <person name="Xu X.-W."/>
        </authorList>
    </citation>
    <scope>NUCLEOTIDE SEQUENCE [LARGE SCALE GENOMIC DNA]</scope>
    <source>
        <strain evidence="1 2">DY32-46</strain>
        <plasmid evidence="2">pedy32-46i</plasmid>
    </source>
</reference>
<dbReference type="KEGG" id="euz:DVS28_b0287"/>
<dbReference type="RefSeq" id="WP_114594645.1">
    <property type="nucleotide sequence ID" value="NZ_CP031166.1"/>
</dbReference>
<protein>
    <submittedName>
        <fullName evidence="1">Uncharacterized protein</fullName>
    </submittedName>
</protein>
<dbReference type="Proteomes" id="UP000264006">
    <property type="component" value="Plasmid pEDY32-46I"/>
</dbReference>
<dbReference type="AlphaFoldDB" id="A0A346Y6G0"/>
<evidence type="ECO:0000313" key="2">
    <source>
        <dbReference type="Proteomes" id="UP000264006"/>
    </source>
</evidence>
<keyword evidence="2" id="KW-1185">Reference proteome</keyword>
<dbReference type="EMBL" id="CP031166">
    <property type="protein sequence ID" value="AXV10057.1"/>
    <property type="molecule type" value="Genomic_DNA"/>
</dbReference>
<evidence type="ECO:0000313" key="1">
    <source>
        <dbReference type="EMBL" id="AXV10057.1"/>
    </source>
</evidence>
<sequence length="96" mass="10690">MSAGRKVRSTMFVTIPDDVRAVPTDPGEHAYRIEAAYRIERNGTALGIVKARRIETYRKHGRIRYPTGTRKVWTVDGGPPRDNHDTMADAVAALLA</sequence>
<gene>
    <name evidence="1" type="ORF">DVS28_b0287</name>
</gene>
<geneLocation type="plasmid" evidence="2">
    <name>pedy32-46i</name>
</geneLocation>
<proteinExistence type="predicted"/>